<dbReference type="KEGG" id="mgy:MGMSRv2__2636"/>
<accession>V6F6D4</accession>
<name>V6F6D4_MAGGM</name>
<proteinExistence type="predicted"/>
<organism evidence="1 2">
    <name type="scientific">Magnetospirillum gryphiswaldense (strain DSM 6361 / JCM 21280 / NBRC 15271 / MSR-1)</name>
    <dbReference type="NCBI Taxonomy" id="431944"/>
    <lineage>
        <taxon>Bacteria</taxon>
        <taxon>Pseudomonadati</taxon>
        <taxon>Pseudomonadota</taxon>
        <taxon>Alphaproteobacteria</taxon>
        <taxon>Rhodospirillales</taxon>
        <taxon>Rhodospirillaceae</taxon>
        <taxon>Magnetospirillum</taxon>
    </lineage>
</organism>
<protein>
    <submittedName>
        <fullName evidence="1">Uncharacterized protein</fullName>
    </submittedName>
</protein>
<dbReference type="HOGENOM" id="CLU_2633876_0_0_5"/>
<evidence type="ECO:0000313" key="2">
    <source>
        <dbReference type="Proteomes" id="UP000018922"/>
    </source>
</evidence>
<evidence type="ECO:0000313" key="1">
    <source>
        <dbReference type="EMBL" id="CDK99851.1"/>
    </source>
</evidence>
<dbReference type="STRING" id="1430440.MGMSRv2__2636"/>
<reference evidence="1 2" key="1">
    <citation type="journal article" date="2014" name="Genome Announc.">
        <title>Complete genome sequence of Magnetospirillum gryphiswaldense MSR-1.</title>
        <authorList>
            <person name="Wang X."/>
            <person name="Wang Q."/>
            <person name="Zhang W."/>
            <person name="Wang Y."/>
            <person name="Li L."/>
            <person name="Wen T."/>
            <person name="Zhang T."/>
            <person name="Zhang Y."/>
            <person name="Xu J."/>
            <person name="Hu J."/>
            <person name="Li S."/>
            <person name="Liu L."/>
            <person name="Liu J."/>
            <person name="Jiang W."/>
            <person name="Tian J."/>
            <person name="Li Y."/>
            <person name="Schuler D."/>
            <person name="Wang L."/>
            <person name="Li J."/>
        </authorList>
    </citation>
    <scope>NUCLEOTIDE SEQUENCE [LARGE SCALE GENOMIC DNA]</scope>
    <source>
        <strain evidence="2">DSM 6361 / JCM 21280 / NBRC 15271 / MSR-1</strain>
    </source>
</reference>
<dbReference type="AlphaFoldDB" id="V6F6D4"/>
<dbReference type="Proteomes" id="UP000018922">
    <property type="component" value="Chromosome I"/>
</dbReference>
<gene>
    <name evidence="1" type="ordered locus">MGMSRv2__2636</name>
</gene>
<keyword evidence="2" id="KW-1185">Reference proteome</keyword>
<sequence>MNCRLANFSTISLMTSSPSTCYLRIESSLDKFWKFTIQRDERRSGDQVNILPEEIKEAISDTVIAAGLESETGGRST</sequence>
<dbReference type="EMBL" id="HG794546">
    <property type="protein sequence ID" value="CDK99851.1"/>
    <property type="molecule type" value="Genomic_DNA"/>
</dbReference>